<evidence type="ECO:0000256" key="11">
    <source>
        <dbReference type="PIRSR" id="PIRSR602401-1"/>
    </source>
</evidence>
<reference evidence="13 14" key="1">
    <citation type="journal article" date="2017" name="Genome Biol.">
        <title>New reference genome sequences of hot pepper reveal the massive evolution of plant disease-resistance genes by retroduplication.</title>
        <authorList>
            <person name="Kim S."/>
            <person name="Park J."/>
            <person name="Yeom S.I."/>
            <person name="Kim Y.M."/>
            <person name="Seo E."/>
            <person name="Kim K.T."/>
            <person name="Kim M.S."/>
            <person name="Lee J.M."/>
            <person name="Cheong K."/>
            <person name="Shin H.S."/>
            <person name="Kim S.B."/>
            <person name="Han K."/>
            <person name="Lee J."/>
            <person name="Park M."/>
            <person name="Lee H.A."/>
            <person name="Lee H.Y."/>
            <person name="Lee Y."/>
            <person name="Oh S."/>
            <person name="Lee J.H."/>
            <person name="Choi E."/>
            <person name="Choi E."/>
            <person name="Lee S.E."/>
            <person name="Jeon J."/>
            <person name="Kim H."/>
            <person name="Choi G."/>
            <person name="Song H."/>
            <person name="Lee J."/>
            <person name="Lee S.C."/>
            <person name="Kwon J.K."/>
            <person name="Lee H.Y."/>
            <person name="Koo N."/>
            <person name="Hong Y."/>
            <person name="Kim R.W."/>
            <person name="Kang W.H."/>
            <person name="Huh J.H."/>
            <person name="Kang B.C."/>
            <person name="Yang T.J."/>
            <person name="Lee Y.H."/>
            <person name="Bennetzen J.L."/>
            <person name="Choi D."/>
        </authorList>
    </citation>
    <scope>NUCLEOTIDE SEQUENCE [LARGE SCALE GENOMIC DNA]</scope>
    <source>
        <strain evidence="14">cv. PBC81</strain>
    </source>
</reference>
<evidence type="ECO:0000256" key="8">
    <source>
        <dbReference type="ARBA" id="ARBA00023004"/>
    </source>
</evidence>
<dbReference type="GO" id="GO:0016020">
    <property type="term" value="C:membrane"/>
    <property type="evidence" value="ECO:0007669"/>
    <property type="project" value="UniProtKB-SubCell"/>
</dbReference>
<dbReference type="EMBL" id="MLFT02000004">
    <property type="protein sequence ID" value="PHT51107.1"/>
    <property type="molecule type" value="Genomic_DNA"/>
</dbReference>
<name>A0A2G2X0U1_CAPBA</name>
<keyword evidence="8 11" id="KW-0408">Iron</keyword>
<evidence type="ECO:0000259" key="12">
    <source>
        <dbReference type="Pfam" id="PF24626"/>
    </source>
</evidence>
<dbReference type="CDD" id="cd09272">
    <property type="entry name" value="RNase_HI_RT_Ty1"/>
    <property type="match status" value="1"/>
</dbReference>
<gene>
    <name evidence="13" type="ORF">CQW23_10854</name>
</gene>
<proteinExistence type="predicted"/>
<evidence type="ECO:0000256" key="4">
    <source>
        <dbReference type="ARBA" id="ARBA00022692"/>
    </source>
</evidence>
<comment type="cofactor">
    <cofactor evidence="1 11">
        <name>heme</name>
        <dbReference type="ChEBI" id="CHEBI:30413"/>
    </cofactor>
</comment>
<evidence type="ECO:0000256" key="5">
    <source>
        <dbReference type="ARBA" id="ARBA00022723"/>
    </source>
</evidence>
<keyword evidence="6" id="KW-1133">Transmembrane helix</keyword>
<comment type="subcellular location">
    <subcellularLocation>
        <location evidence="2">Membrane</location>
    </subcellularLocation>
</comment>
<dbReference type="GO" id="GO:0004497">
    <property type="term" value="F:monooxygenase activity"/>
    <property type="evidence" value="ECO:0007669"/>
    <property type="project" value="UniProtKB-KW"/>
</dbReference>
<keyword evidence="4" id="KW-0812">Transmembrane</keyword>
<dbReference type="FunFam" id="1.10.630.10:FF:000026">
    <property type="entry name" value="Cytochrome P450 82C4"/>
    <property type="match status" value="1"/>
</dbReference>
<feature type="binding site" description="axial binding residue" evidence="11">
    <location>
        <position position="654"/>
    </location>
    <ligand>
        <name>heme</name>
        <dbReference type="ChEBI" id="CHEBI:30413"/>
    </ligand>
    <ligandPart>
        <name>Fe</name>
        <dbReference type="ChEBI" id="CHEBI:18248"/>
    </ligandPart>
</feature>
<protein>
    <submittedName>
        <fullName evidence="13">Cytochrome 82A3</fullName>
    </submittedName>
</protein>
<sequence length="715" mass="81771">MKGVMRFGKKGKLSPCYIGPYQFVKRIGGVAYELELPANLGSVHPVSHISMLKKCIGYHSLVLPVEEIKVNYSLTYEEKPVAILDRQVRKLRSKEIASVKVLWRNQKVEEATWESKNDMRIRYPSLFDSANGEMKDFFENPEKEHWEVVKWILRYLKGTSGDFLCFGRSGQILKGYTDADMSKLQKCVTLSSTEAEYIAATEAGKEMIWLKRLLQELGLDQIEQTRNVPEADGAWPIIGHLHLLNGPQMPHKIFGHMADKYGPIFRLKLGVNQVVIVSDPEIAKECFTKNDKAFANRPKSIASEIFGYNYASFGLGPYGPYWREIRKIVTIEIFSARRIEMLSHVKKFEVNSAVKQTYEYWLKNNKTSNLNGAVKLDMKEWFGNLIMNTMVKILFGVQYTDNEDEERRKVHKVIRRLFELLGVSIVADFLPYLRWLDIGGHEKAIKENAKEIDIILEDWLADHKRKRKLRGNKSGDEEDFMDVMLSVCEDKDIPGGFDTDTIIKANSIITLAGGTDTTIVTLTWTLSLLLNNYQSLKRAQDELDTHVGKNRRVQESDIKNLVYLQAIVKESFRLYSPGPILLPHESIEDCVVSGYDIPKGTRLLVNIWKFQQDPKIWPNPHEFTPERFLTTHKDIDVKGNHFELLPFGSGRRMCPGVSLALQVVHYVLAVLLQGFEIKRPSDEPIDMSGSFGLTILKAAPLEVHLTPRLDSNLYE</sequence>
<dbReference type="InterPro" id="IPR050651">
    <property type="entry name" value="Plant_Cytochrome_P450_Monoox"/>
</dbReference>
<dbReference type="PROSITE" id="PS00086">
    <property type="entry name" value="CYTOCHROME_P450"/>
    <property type="match status" value="1"/>
</dbReference>
<dbReference type="AlphaFoldDB" id="A0A2G2X0U1"/>
<evidence type="ECO:0000256" key="9">
    <source>
        <dbReference type="ARBA" id="ARBA00023033"/>
    </source>
</evidence>
<accession>A0A2G2X0U1</accession>
<dbReference type="GO" id="GO:0020037">
    <property type="term" value="F:heme binding"/>
    <property type="evidence" value="ECO:0007669"/>
    <property type="project" value="InterPro"/>
</dbReference>
<evidence type="ECO:0000256" key="7">
    <source>
        <dbReference type="ARBA" id="ARBA00023002"/>
    </source>
</evidence>
<dbReference type="InterPro" id="IPR017972">
    <property type="entry name" value="Cyt_P450_CS"/>
</dbReference>
<dbReference type="GO" id="GO:0016705">
    <property type="term" value="F:oxidoreductase activity, acting on paired donors, with incorporation or reduction of molecular oxygen"/>
    <property type="evidence" value="ECO:0007669"/>
    <property type="project" value="InterPro"/>
</dbReference>
<reference evidence="14" key="2">
    <citation type="journal article" date="2017" name="J. Anim. Genet.">
        <title>Multiple reference genome sequences of hot pepper reveal the massive evolution of plant disease resistance genes by retroduplication.</title>
        <authorList>
            <person name="Kim S."/>
            <person name="Park J."/>
            <person name="Yeom S.-I."/>
            <person name="Kim Y.-M."/>
            <person name="Seo E."/>
            <person name="Kim K.-T."/>
            <person name="Kim M.-S."/>
            <person name="Lee J.M."/>
            <person name="Cheong K."/>
            <person name="Shin H.-S."/>
            <person name="Kim S.-B."/>
            <person name="Han K."/>
            <person name="Lee J."/>
            <person name="Park M."/>
            <person name="Lee H.-A."/>
            <person name="Lee H.-Y."/>
            <person name="Lee Y."/>
            <person name="Oh S."/>
            <person name="Lee J.H."/>
            <person name="Choi E."/>
            <person name="Choi E."/>
            <person name="Lee S.E."/>
            <person name="Jeon J."/>
            <person name="Kim H."/>
            <person name="Choi G."/>
            <person name="Song H."/>
            <person name="Lee J."/>
            <person name="Lee S.-C."/>
            <person name="Kwon J.-K."/>
            <person name="Lee H.-Y."/>
            <person name="Koo N."/>
            <person name="Hong Y."/>
            <person name="Kim R.W."/>
            <person name="Kang W.-H."/>
            <person name="Huh J.H."/>
            <person name="Kang B.-C."/>
            <person name="Yang T.-J."/>
            <person name="Lee Y.-H."/>
            <person name="Bennetzen J.L."/>
            <person name="Choi D."/>
        </authorList>
    </citation>
    <scope>NUCLEOTIDE SEQUENCE [LARGE SCALE GENOMIC DNA]</scope>
    <source>
        <strain evidence="14">cv. PBC81</strain>
    </source>
</reference>
<dbReference type="InterPro" id="IPR036396">
    <property type="entry name" value="Cyt_P450_sf"/>
</dbReference>
<keyword evidence="7" id="KW-0560">Oxidoreductase</keyword>
<dbReference type="GO" id="GO:0005506">
    <property type="term" value="F:iron ion binding"/>
    <property type="evidence" value="ECO:0007669"/>
    <property type="project" value="InterPro"/>
</dbReference>
<evidence type="ECO:0000256" key="2">
    <source>
        <dbReference type="ARBA" id="ARBA00004370"/>
    </source>
</evidence>
<dbReference type="Gene3D" id="1.10.630.10">
    <property type="entry name" value="Cytochrome P450"/>
    <property type="match status" value="1"/>
</dbReference>
<evidence type="ECO:0000256" key="10">
    <source>
        <dbReference type="ARBA" id="ARBA00023136"/>
    </source>
</evidence>
<dbReference type="Proteomes" id="UP000224567">
    <property type="component" value="Unassembled WGS sequence"/>
</dbReference>
<evidence type="ECO:0000256" key="6">
    <source>
        <dbReference type="ARBA" id="ARBA00022989"/>
    </source>
</evidence>
<keyword evidence="10" id="KW-0472">Membrane</keyword>
<dbReference type="Pfam" id="PF24626">
    <property type="entry name" value="SH3_Tf2-1"/>
    <property type="match status" value="1"/>
</dbReference>
<evidence type="ECO:0000256" key="3">
    <source>
        <dbReference type="ARBA" id="ARBA00022617"/>
    </source>
</evidence>
<dbReference type="PANTHER" id="PTHR47947:SF26">
    <property type="entry name" value="CYTOCHROME P450"/>
    <property type="match status" value="1"/>
</dbReference>
<keyword evidence="14" id="KW-1185">Reference proteome</keyword>
<dbReference type="STRING" id="33114.A0A2G2X0U1"/>
<evidence type="ECO:0000256" key="1">
    <source>
        <dbReference type="ARBA" id="ARBA00001971"/>
    </source>
</evidence>
<dbReference type="PRINTS" id="PR00385">
    <property type="entry name" value="P450"/>
</dbReference>
<feature type="domain" description="Tf2-1-like SH3-like" evidence="12">
    <location>
        <begin position="5"/>
        <end position="55"/>
    </location>
</feature>
<dbReference type="Pfam" id="PF00067">
    <property type="entry name" value="p450"/>
    <property type="match status" value="1"/>
</dbReference>
<organism evidence="13 14">
    <name type="scientific">Capsicum baccatum</name>
    <name type="common">Peruvian pepper</name>
    <dbReference type="NCBI Taxonomy" id="33114"/>
    <lineage>
        <taxon>Eukaryota</taxon>
        <taxon>Viridiplantae</taxon>
        <taxon>Streptophyta</taxon>
        <taxon>Embryophyta</taxon>
        <taxon>Tracheophyta</taxon>
        <taxon>Spermatophyta</taxon>
        <taxon>Magnoliopsida</taxon>
        <taxon>eudicotyledons</taxon>
        <taxon>Gunneridae</taxon>
        <taxon>Pentapetalae</taxon>
        <taxon>asterids</taxon>
        <taxon>lamiids</taxon>
        <taxon>Solanales</taxon>
        <taxon>Solanaceae</taxon>
        <taxon>Solanoideae</taxon>
        <taxon>Capsiceae</taxon>
        <taxon>Capsicum</taxon>
    </lineage>
</organism>
<keyword evidence="9" id="KW-0503">Monooxygenase</keyword>
<keyword evidence="5 11" id="KW-0479">Metal-binding</keyword>
<evidence type="ECO:0000313" key="14">
    <source>
        <dbReference type="Proteomes" id="UP000224567"/>
    </source>
</evidence>
<keyword evidence="3 11" id="KW-0349">Heme</keyword>
<dbReference type="InterPro" id="IPR056924">
    <property type="entry name" value="SH3_Tf2-1"/>
</dbReference>
<dbReference type="InterPro" id="IPR001128">
    <property type="entry name" value="Cyt_P450"/>
</dbReference>
<dbReference type="InterPro" id="IPR002401">
    <property type="entry name" value="Cyt_P450_E_grp-I"/>
</dbReference>
<dbReference type="PRINTS" id="PR00463">
    <property type="entry name" value="EP450I"/>
</dbReference>
<dbReference type="SUPFAM" id="SSF48264">
    <property type="entry name" value="Cytochrome P450"/>
    <property type="match status" value="1"/>
</dbReference>
<comment type="caution">
    <text evidence="13">The sequence shown here is derived from an EMBL/GenBank/DDBJ whole genome shotgun (WGS) entry which is preliminary data.</text>
</comment>
<dbReference type="PANTHER" id="PTHR47947">
    <property type="entry name" value="CYTOCHROME P450 82C3-RELATED"/>
    <property type="match status" value="1"/>
</dbReference>
<dbReference type="OrthoDB" id="1280813at2759"/>
<evidence type="ECO:0000313" key="13">
    <source>
        <dbReference type="EMBL" id="PHT51107.1"/>
    </source>
</evidence>